<gene>
    <name evidence="1" type="ORF">DXM27_05440</name>
</gene>
<reference evidence="1 2" key="1">
    <citation type="submission" date="2018-08" db="EMBL/GenBank/DDBJ databases">
        <title>Crown Gall in kiwifruit.</title>
        <authorList>
            <person name="Visnovsky S.B."/>
            <person name="Pitman A.R."/>
        </authorList>
    </citation>
    <scope>NUCLEOTIDE SEQUENCE [LARGE SCALE GENOMIC DNA]</scope>
    <source>
        <strain evidence="1 2">SBV_302_78_2</strain>
    </source>
</reference>
<name>A0AA88F2C1_RHIRH</name>
<evidence type="ECO:0000313" key="1">
    <source>
        <dbReference type="EMBL" id="KAA3502449.1"/>
    </source>
</evidence>
<dbReference type="Proteomes" id="UP000473658">
    <property type="component" value="Unassembled WGS sequence"/>
</dbReference>
<evidence type="ECO:0000313" key="2">
    <source>
        <dbReference type="Proteomes" id="UP000473658"/>
    </source>
</evidence>
<accession>A0AA88F2C1</accession>
<comment type="caution">
    <text evidence="1">The sequence shown here is derived from an EMBL/GenBank/DDBJ whole genome shotgun (WGS) entry which is preliminary data.</text>
</comment>
<dbReference type="EMBL" id="QRFF01000002">
    <property type="protein sequence ID" value="KAA3502449.1"/>
    <property type="molecule type" value="Genomic_DNA"/>
</dbReference>
<proteinExistence type="predicted"/>
<organism evidence="1 2">
    <name type="scientific">Rhizobium rhizogenes</name>
    <name type="common">Agrobacterium rhizogenes</name>
    <dbReference type="NCBI Taxonomy" id="359"/>
    <lineage>
        <taxon>Bacteria</taxon>
        <taxon>Pseudomonadati</taxon>
        <taxon>Pseudomonadota</taxon>
        <taxon>Alphaproteobacteria</taxon>
        <taxon>Hyphomicrobiales</taxon>
        <taxon>Rhizobiaceae</taxon>
        <taxon>Rhizobium/Agrobacterium group</taxon>
        <taxon>Rhizobium</taxon>
    </lineage>
</organism>
<protein>
    <submittedName>
        <fullName evidence="1">Uncharacterized protein</fullName>
    </submittedName>
</protein>
<sequence>MGAKNDAITGKTAGGFRGASIRQSCPMTGLRLKRRHRPIRFYLIARWAAFAATVRKFVGFKRPDIKTGGYRCETRRIKF</sequence>
<dbReference type="AlphaFoldDB" id="A0AA88F2C1"/>